<dbReference type="AlphaFoldDB" id="A0A1M4WJE1"/>
<dbReference type="InterPro" id="IPR034122">
    <property type="entry name" value="Retropepsin-like_bacterial"/>
</dbReference>
<dbReference type="SUPFAM" id="SSF50630">
    <property type="entry name" value="Acid proteases"/>
    <property type="match status" value="1"/>
</dbReference>
<reference evidence="2" key="1">
    <citation type="submission" date="2016-11" db="EMBL/GenBank/DDBJ databases">
        <authorList>
            <person name="Varghese N."/>
            <person name="Submissions S."/>
        </authorList>
    </citation>
    <scope>NUCLEOTIDE SEQUENCE [LARGE SCALE GENOMIC DNA]</scope>
    <source>
        <strain evidence="2">DSM 16990</strain>
    </source>
</reference>
<proteinExistence type="predicted"/>
<dbReference type="OrthoDB" id="5166556at2"/>
<keyword evidence="1" id="KW-0378">Hydrolase</keyword>
<keyword evidence="2" id="KW-1185">Reference proteome</keyword>
<accession>A0A1M4WJE1</accession>
<dbReference type="GO" id="GO:0008233">
    <property type="term" value="F:peptidase activity"/>
    <property type="evidence" value="ECO:0007669"/>
    <property type="project" value="UniProtKB-KW"/>
</dbReference>
<dbReference type="RefSeq" id="WP_073228795.1">
    <property type="nucleotide sequence ID" value="NZ_FQUQ01000001.1"/>
</dbReference>
<keyword evidence="1" id="KW-0645">Protease</keyword>
<dbReference type="GO" id="GO:0006508">
    <property type="term" value="P:proteolysis"/>
    <property type="evidence" value="ECO:0007669"/>
    <property type="project" value="UniProtKB-KW"/>
</dbReference>
<evidence type="ECO:0000313" key="2">
    <source>
        <dbReference type="Proteomes" id="UP000184287"/>
    </source>
</evidence>
<dbReference type="InterPro" id="IPR021109">
    <property type="entry name" value="Peptidase_aspartic_dom_sf"/>
</dbReference>
<name>A0A1M4WJE1_9SPHI</name>
<evidence type="ECO:0000313" key="1">
    <source>
        <dbReference type="EMBL" id="SHE81314.1"/>
    </source>
</evidence>
<dbReference type="Pfam" id="PF13650">
    <property type="entry name" value="Asp_protease_2"/>
    <property type="match status" value="1"/>
</dbReference>
<dbReference type="Proteomes" id="UP000184287">
    <property type="component" value="Unassembled WGS sequence"/>
</dbReference>
<sequence>MKLIYLLLLSIITLNVSGQSKPISIIPFKLEKNCIYLYVKVNEKDSVKFLFDTGANGSVINSQSVKKLGLSVDGKSENKGSNGTNTVEQSNGNKVSFGTIERKKVDFALIPYDTDAFDGVFGTDLMKGNTVEIDYNKNEIRFFKEDDKEVDYSSYEKMKLHLVDDYPAVESSFTVNGLKYSGLFGLDSGADDILTLASPFVRKNDLVQKMRKIGAASFQGSDGSTYEMPIVLCPSIEFSAKFLYNIPVSLSASVDGIDATDKMAGFYGNSFLKRFNTIIDFKNQLIYFKLNRNLYTGFD</sequence>
<organism evidence="1 2">
    <name type="scientific">Pedobacter caeni</name>
    <dbReference type="NCBI Taxonomy" id="288992"/>
    <lineage>
        <taxon>Bacteria</taxon>
        <taxon>Pseudomonadati</taxon>
        <taxon>Bacteroidota</taxon>
        <taxon>Sphingobacteriia</taxon>
        <taxon>Sphingobacteriales</taxon>
        <taxon>Sphingobacteriaceae</taxon>
        <taxon>Pedobacter</taxon>
    </lineage>
</organism>
<dbReference type="EMBL" id="FQUQ01000001">
    <property type="protein sequence ID" value="SHE81314.1"/>
    <property type="molecule type" value="Genomic_DNA"/>
</dbReference>
<dbReference type="CDD" id="cd05483">
    <property type="entry name" value="retropepsin_like_bacteria"/>
    <property type="match status" value="1"/>
</dbReference>
<protein>
    <submittedName>
        <fullName evidence="1">Aspartyl protease</fullName>
    </submittedName>
</protein>
<gene>
    <name evidence="1" type="ORF">SAMN04488522_1011285</name>
</gene>
<dbReference type="Gene3D" id="2.40.70.10">
    <property type="entry name" value="Acid Proteases"/>
    <property type="match status" value="2"/>
</dbReference>
<dbReference type="STRING" id="288992.SAMN04488522_1011285"/>